<keyword evidence="2" id="KW-0238">DNA-binding</keyword>
<accession>A0A645DYD9</accession>
<evidence type="ECO:0000259" key="4">
    <source>
        <dbReference type="PROSITE" id="PS50956"/>
    </source>
</evidence>
<evidence type="ECO:0000313" key="5">
    <source>
        <dbReference type="EMBL" id="MPM94331.1"/>
    </source>
</evidence>
<dbReference type="PRINTS" id="PR00033">
    <property type="entry name" value="HTHASNC"/>
</dbReference>
<dbReference type="InterPro" id="IPR019888">
    <property type="entry name" value="Tscrpt_reg_AsnC-like"/>
</dbReference>
<dbReference type="Pfam" id="PF13404">
    <property type="entry name" value="HTH_AsnC-type"/>
    <property type="match status" value="1"/>
</dbReference>
<dbReference type="SUPFAM" id="SSF46785">
    <property type="entry name" value="Winged helix' DNA-binding domain"/>
    <property type="match status" value="1"/>
</dbReference>
<gene>
    <name evidence="5" type="primary">asnC_18</name>
    <name evidence="5" type="ORF">SDC9_141477</name>
</gene>
<name>A0A645DYD9_9ZZZZ</name>
<dbReference type="Gene3D" id="1.10.10.10">
    <property type="entry name" value="Winged helix-like DNA-binding domain superfamily/Winged helix DNA-binding domain"/>
    <property type="match status" value="1"/>
</dbReference>
<organism evidence="5">
    <name type="scientific">bioreactor metagenome</name>
    <dbReference type="NCBI Taxonomy" id="1076179"/>
    <lineage>
        <taxon>unclassified sequences</taxon>
        <taxon>metagenomes</taxon>
        <taxon>ecological metagenomes</taxon>
    </lineage>
</organism>
<dbReference type="GO" id="GO:0043565">
    <property type="term" value="F:sequence-specific DNA binding"/>
    <property type="evidence" value="ECO:0007669"/>
    <property type="project" value="InterPro"/>
</dbReference>
<dbReference type="PANTHER" id="PTHR30154">
    <property type="entry name" value="LEUCINE-RESPONSIVE REGULATORY PROTEIN"/>
    <property type="match status" value="1"/>
</dbReference>
<dbReference type="Pfam" id="PF01037">
    <property type="entry name" value="AsnC_trans_reg"/>
    <property type="match status" value="1"/>
</dbReference>
<keyword evidence="3" id="KW-0804">Transcription</keyword>
<comment type="caution">
    <text evidence="5">The sequence shown here is derived from an EMBL/GenBank/DDBJ whole genome shotgun (WGS) entry which is preliminary data.</text>
</comment>
<sequence>MVTLKNDHAKATAPKNPRPLDAIDRLILQVLMARGRIPNSTLAQTVSVAESTAHNRVHALIDSGVIRGVHADVDLAAVGRPLEALIQIQIQPSARAQLRTKAERLAHCPGVIEVYFLAGSRDLLVRVAMADSAGLRDFVLNELNQHAAVASTETSTVVEHFRGAHPLIAPT</sequence>
<dbReference type="InterPro" id="IPR019887">
    <property type="entry name" value="Tscrpt_reg_AsnC/Lrp_C"/>
</dbReference>
<dbReference type="Gene3D" id="3.30.70.920">
    <property type="match status" value="1"/>
</dbReference>
<dbReference type="SUPFAM" id="SSF54909">
    <property type="entry name" value="Dimeric alpha+beta barrel"/>
    <property type="match status" value="1"/>
</dbReference>
<dbReference type="PANTHER" id="PTHR30154:SF54">
    <property type="entry name" value="POSSIBLE TRANSCRIPTIONAL REGULATORY PROTEIN (PROBABLY LRP_ASNC-FAMILY)"/>
    <property type="match status" value="1"/>
</dbReference>
<dbReference type="InterPro" id="IPR000485">
    <property type="entry name" value="AsnC-type_HTH_dom"/>
</dbReference>
<dbReference type="EMBL" id="VSSQ01040986">
    <property type="protein sequence ID" value="MPM94331.1"/>
    <property type="molecule type" value="Genomic_DNA"/>
</dbReference>
<keyword evidence="1" id="KW-0805">Transcription regulation</keyword>
<evidence type="ECO:0000256" key="1">
    <source>
        <dbReference type="ARBA" id="ARBA00023015"/>
    </source>
</evidence>
<dbReference type="InterPro" id="IPR036390">
    <property type="entry name" value="WH_DNA-bd_sf"/>
</dbReference>
<dbReference type="SMART" id="SM00344">
    <property type="entry name" value="HTH_ASNC"/>
    <property type="match status" value="1"/>
</dbReference>
<dbReference type="InterPro" id="IPR011008">
    <property type="entry name" value="Dimeric_a/b-barrel"/>
</dbReference>
<proteinExistence type="predicted"/>
<dbReference type="InterPro" id="IPR036388">
    <property type="entry name" value="WH-like_DNA-bd_sf"/>
</dbReference>
<evidence type="ECO:0000256" key="2">
    <source>
        <dbReference type="ARBA" id="ARBA00023125"/>
    </source>
</evidence>
<protein>
    <submittedName>
        <fullName evidence="5">Regulatory protein AsnC</fullName>
    </submittedName>
</protein>
<dbReference type="PROSITE" id="PS50956">
    <property type="entry name" value="HTH_ASNC_2"/>
    <property type="match status" value="1"/>
</dbReference>
<reference evidence="5" key="1">
    <citation type="submission" date="2019-08" db="EMBL/GenBank/DDBJ databases">
        <authorList>
            <person name="Kucharzyk K."/>
            <person name="Murdoch R.W."/>
            <person name="Higgins S."/>
            <person name="Loffler F."/>
        </authorList>
    </citation>
    <scope>NUCLEOTIDE SEQUENCE</scope>
</reference>
<dbReference type="AlphaFoldDB" id="A0A645DYD9"/>
<dbReference type="GO" id="GO:0043200">
    <property type="term" value="P:response to amino acid"/>
    <property type="evidence" value="ECO:0007669"/>
    <property type="project" value="TreeGrafter"/>
</dbReference>
<feature type="domain" description="HTH asnC-type" evidence="4">
    <location>
        <begin position="20"/>
        <end position="81"/>
    </location>
</feature>
<evidence type="ECO:0000256" key="3">
    <source>
        <dbReference type="ARBA" id="ARBA00023163"/>
    </source>
</evidence>
<dbReference type="GO" id="GO:0005829">
    <property type="term" value="C:cytosol"/>
    <property type="evidence" value="ECO:0007669"/>
    <property type="project" value="TreeGrafter"/>
</dbReference>